<protein>
    <submittedName>
        <fullName evidence="2">DegV family protein</fullName>
    </submittedName>
</protein>
<dbReference type="PROSITE" id="PS51482">
    <property type="entry name" value="DEGV"/>
    <property type="match status" value="1"/>
</dbReference>
<evidence type="ECO:0000313" key="2">
    <source>
        <dbReference type="EMBL" id="QNM00302.1"/>
    </source>
</evidence>
<keyword evidence="3" id="KW-1185">Reference proteome</keyword>
<dbReference type="NCBIfam" id="TIGR00762">
    <property type="entry name" value="DegV"/>
    <property type="match status" value="1"/>
</dbReference>
<evidence type="ECO:0000313" key="3">
    <source>
        <dbReference type="Proteomes" id="UP000515819"/>
    </source>
</evidence>
<dbReference type="Gene3D" id="3.30.1180.10">
    <property type="match status" value="1"/>
</dbReference>
<dbReference type="RefSeq" id="WP_021985694.1">
    <property type="nucleotide sequence ID" value="NZ_CP060632.1"/>
</dbReference>
<dbReference type="Pfam" id="PF02645">
    <property type="entry name" value="DegV"/>
    <property type="match status" value="1"/>
</dbReference>
<dbReference type="AlphaFoldDB" id="A0A7G9FP20"/>
<sequence>MKYKIVGDSCCDFTAEDLKKEYISRVPLILTVGDTDVIDDDTFDQEKYLDMVDRCPECPRSSCPSPENYMQHFEGAENVFVVTLSSKLSGSYNSAMLAKQIYQENHPDVKIHVFDSKSAAAAQHLICERLERYIEQDLDFKTIVEKTEEYVGEIRTLFVLDNLDTMRKNGRITKVKALAANMLNIKPVLHGVDGEIQQLDQARGMNKALNKLLSHIEKEGYDNTKPVRITQCGSMERSKNVRKILMEQFGFTDVKILDANGISSTYESRGGVIVCF</sequence>
<accession>A0A7G9FP20</accession>
<dbReference type="PANTHER" id="PTHR33434">
    <property type="entry name" value="DEGV DOMAIN-CONTAINING PROTEIN DR_1986-RELATED"/>
    <property type="match status" value="1"/>
</dbReference>
<dbReference type="Gene3D" id="3.40.50.10440">
    <property type="entry name" value="Dihydroxyacetone kinase, domain 1"/>
    <property type="match status" value="1"/>
</dbReference>
<dbReference type="Gene3D" id="2.20.28.50">
    <property type="entry name" value="degv family protein"/>
    <property type="match status" value="1"/>
</dbReference>
<proteinExistence type="predicted"/>
<dbReference type="InterPro" id="IPR050270">
    <property type="entry name" value="DegV_domain_contain"/>
</dbReference>
<dbReference type="EMBL" id="CP060632">
    <property type="protein sequence ID" value="QNM00302.1"/>
    <property type="molecule type" value="Genomic_DNA"/>
</dbReference>
<dbReference type="SUPFAM" id="SSF82549">
    <property type="entry name" value="DAK1/DegV-like"/>
    <property type="match status" value="1"/>
</dbReference>
<dbReference type="Proteomes" id="UP000515819">
    <property type="component" value="Chromosome"/>
</dbReference>
<dbReference type="GO" id="GO:0008289">
    <property type="term" value="F:lipid binding"/>
    <property type="evidence" value="ECO:0007669"/>
    <property type="project" value="UniProtKB-KW"/>
</dbReference>
<dbReference type="InterPro" id="IPR003797">
    <property type="entry name" value="DegV"/>
</dbReference>
<reference evidence="2 3" key="1">
    <citation type="submission" date="2020-08" db="EMBL/GenBank/DDBJ databases">
        <authorList>
            <person name="Liu C."/>
            <person name="Sun Q."/>
        </authorList>
    </citation>
    <scope>NUCLEOTIDE SEQUENCE [LARGE SCALE GENOMIC DNA]</scope>
    <source>
        <strain evidence="2 3">NSJ-4</strain>
    </source>
</reference>
<evidence type="ECO:0000256" key="1">
    <source>
        <dbReference type="ARBA" id="ARBA00023121"/>
    </source>
</evidence>
<name>A0A7G9FP20_9FIRM</name>
<organism evidence="2 3">
    <name type="scientific">Wujia chipingensis</name>
    <dbReference type="NCBI Taxonomy" id="2763670"/>
    <lineage>
        <taxon>Bacteria</taxon>
        <taxon>Bacillati</taxon>
        <taxon>Bacillota</taxon>
        <taxon>Clostridia</taxon>
        <taxon>Lachnospirales</taxon>
        <taxon>Lachnospiraceae</taxon>
        <taxon>Wujia</taxon>
    </lineage>
</organism>
<gene>
    <name evidence="2" type="ORF">H9Q76_03155</name>
</gene>
<dbReference type="KEGG" id="wcp:H9Q76_03155"/>
<dbReference type="InterPro" id="IPR043168">
    <property type="entry name" value="DegV_C"/>
</dbReference>
<dbReference type="PANTHER" id="PTHR33434:SF2">
    <property type="entry name" value="FATTY ACID-BINDING PROTEIN TM_1468"/>
    <property type="match status" value="1"/>
</dbReference>
<keyword evidence="1" id="KW-0446">Lipid-binding</keyword>